<dbReference type="PANTHER" id="PTHR30015:SF7">
    <property type="entry name" value="TYPE IV METHYL-DIRECTED RESTRICTION ENZYME ECOKMRR"/>
    <property type="match status" value="1"/>
</dbReference>
<sequence length="341" mass="39829">MSIWLFRAGSQGEFENKFLNDNRVYLTWEDLDINLKDYPNKEDLYDLLIKKYRLEKEKTAINWASQIYPIANRMKVEDWVVLPSKLNRTIHFGEIKGDYCFDPNAESPYFHYRDVRWFALDVPRDRFDQDILYSLGAFMTVCKIHKNNAEERLQEMYKNNWQVVQKSITTRIDETEEESAVNLEEFIQDKISEHIIRKFKGHKMEALIEEILKAKGFTTYRSPEGADHGIDILASSNTLGFGSPKICVQVKTNGTPVGRPTMDQLLGTMSNVNADYGLLVSWSGFKVSVLNEVPKQFFKLRLWDSAKIIEQLLETYDLLSDDIKTEIPLKRVWMLNVEDNE</sequence>
<dbReference type="GO" id="GO:0015666">
    <property type="term" value="F:restriction endodeoxyribonuclease activity"/>
    <property type="evidence" value="ECO:0007669"/>
    <property type="project" value="TreeGrafter"/>
</dbReference>
<name>A0A2K9IY58_9BACI</name>
<dbReference type="InterPro" id="IPR007560">
    <property type="entry name" value="Restrct_endonuc_IV_Mrr"/>
</dbReference>
<protein>
    <submittedName>
        <fullName evidence="2">Restriction endonuclease</fullName>
        <ecNumber evidence="3">3.1.21.-</ecNumber>
    </submittedName>
</protein>
<dbReference type="PIRSF" id="PIRSF031853">
    <property type="entry name" value="UPC031853"/>
    <property type="match status" value="1"/>
</dbReference>
<reference evidence="4" key="2">
    <citation type="submission" date="2016-11" db="EMBL/GenBank/DDBJ databases">
        <title>Complete genome sequence of Virgibacillus pantothenticus 21D, a halophilic bacterium isolated from the deep hypersaline anoxic basin Discovery in the Mediterranean Sea.</title>
        <authorList>
            <person name="Zeaiter Z."/>
            <person name="Booth J.M."/>
            <person name="Prosdocimi E.M."/>
            <person name="Mapelli F."/>
            <person name="Fusi M."/>
            <person name="Daffonchio D."/>
            <person name="Borin S."/>
            <person name="Crotti E."/>
        </authorList>
    </citation>
    <scope>NUCLEOTIDE SEQUENCE [LARGE SCALE GENOMIC DNA]</scope>
    <source>
        <strain evidence="4">21D</strain>
    </source>
</reference>
<dbReference type="Proteomes" id="UP000234237">
    <property type="component" value="Chromosome"/>
</dbReference>
<dbReference type="EMBL" id="JAZHPM010000005">
    <property type="protein sequence ID" value="MEF2291112.1"/>
    <property type="molecule type" value="Genomic_DNA"/>
</dbReference>
<dbReference type="PANTHER" id="PTHR30015">
    <property type="entry name" value="MRR RESTRICTION SYSTEM PROTEIN"/>
    <property type="match status" value="1"/>
</dbReference>
<keyword evidence="2" id="KW-0255">Endonuclease</keyword>
<keyword evidence="5" id="KW-1185">Reference proteome</keyword>
<dbReference type="InterPro" id="IPR011856">
    <property type="entry name" value="tRNA_endonuc-like_dom_sf"/>
</dbReference>
<dbReference type="RefSeq" id="WP_077701872.1">
    <property type="nucleotide sequence ID" value="NZ_CP018622.1"/>
</dbReference>
<dbReference type="STRING" id="302167.GCA_900166595_00141"/>
<dbReference type="InterPro" id="IPR052906">
    <property type="entry name" value="Type_IV_Methyl-Rstrct_Enzyme"/>
</dbReference>
<keyword evidence="3" id="KW-0378">Hydrolase</keyword>
<keyword evidence="2" id="KW-0540">Nuclease</keyword>
<accession>A0A2K9IY58</accession>
<dbReference type="GO" id="GO:0003677">
    <property type="term" value="F:DNA binding"/>
    <property type="evidence" value="ECO:0007669"/>
    <property type="project" value="InterPro"/>
</dbReference>
<dbReference type="Pfam" id="PF04471">
    <property type="entry name" value="Mrr_cat"/>
    <property type="match status" value="1"/>
</dbReference>
<evidence type="ECO:0000313" key="2">
    <source>
        <dbReference type="EMBL" id="AUJ24679.1"/>
    </source>
</evidence>
<proteinExistence type="predicted"/>
<organism evidence="2 4">
    <name type="scientific">Virgibacillus dokdonensis</name>
    <dbReference type="NCBI Taxonomy" id="302167"/>
    <lineage>
        <taxon>Bacteria</taxon>
        <taxon>Bacillati</taxon>
        <taxon>Bacillota</taxon>
        <taxon>Bacilli</taxon>
        <taxon>Bacillales</taxon>
        <taxon>Bacillaceae</taxon>
        <taxon>Virgibacillus</taxon>
    </lineage>
</organism>
<feature type="domain" description="Restriction endonuclease type IV Mrr" evidence="1">
    <location>
        <begin position="196"/>
        <end position="310"/>
    </location>
</feature>
<dbReference type="Gene3D" id="3.40.1350.10">
    <property type="match status" value="1"/>
</dbReference>
<dbReference type="GO" id="GO:0009307">
    <property type="term" value="P:DNA restriction-modification system"/>
    <property type="evidence" value="ECO:0007669"/>
    <property type="project" value="InterPro"/>
</dbReference>
<dbReference type="InterPro" id="IPR016984">
    <property type="entry name" value="UCP031853"/>
</dbReference>
<evidence type="ECO:0000313" key="5">
    <source>
        <dbReference type="Proteomes" id="UP001356080"/>
    </source>
</evidence>
<evidence type="ECO:0000259" key="1">
    <source>
        <dbReference type="Pfam" id="PF04471"/>
    </source>
</evidence>
<evidence type="ECO:0000313" key="3">
    <source>
        <dbReference type="EMBL" id="MEF2291112.1"/>
    </source>
</evidence>
<dbReference type="Proteomes" id="UP001356080">
    <property type="component" value="Unassembled WGS sequence"/>
</dbReference>
<dbReference type="EMBL" id="CP018622">
    <property type="protein sequence ID" value="AUJ24679.1"/>
    <property type="molecule type" value="Genomic_DNA"/>
</dbReference>
<dbReference type="SUPFAM" id="SSF52980">
    <property type="entry name" value="Restriction endonuclease-like"/>
    <property type="match status" value="1"/>
</dbReference>
<gene>
    <name evidence="2" type="ORF">A21D_01598</name>
    <name evidence="3" type="ORF">V2W34_03675</name>
</gene>
<reference evidence="2" key="1">
    <citation type="submission" date="2016-11" db="EMBL/GenBank/DDBJ databases">
        <title>Complete genome sequence of Virgibacillus dokdonensis 21D, a halophilic bacterium isolated from the deep hypersaline anoxic basin Discovery in the Mediterranean Sea.</title>
        <authorList>
            <person name="Zeaiter Z."/>
            <person name="Booth J.M."/>
            <person name="Prosdocimi E.M."/>
            <person name="Mapelli F."/>
            <person name="Fusi M."/>
            <person name="Daffonchio D."/>
            <person name="Borin S."/>
            <person name="Crotti E."/>
        </authorList>
    </citation>
    <scope>NUCLEOTIDE SEQUENCE</scope>
    <source>
        <strain evidence="2">21D</strain>
    </source>
</reference>
<reference evidence="3 5" key="3">
    <citation type="submission" date="2024-01" db="EMBL/GenBank/DDBJ databases">
        <title>Survival strategy associated with biotechnological potential of Virgibacillus dokdonensis T4.6 isolated from salt-fermented shrimp paste.</title>
        <authorList>
            <person name="Doan T.V."/>
            <person name="Quach N.T."/>
            <person name="Phi Q.-T."/>
        </authorList>
    </citation>
    <scope>NUCLEOTIDE SEQUENCE [LARGE SCALE GENOMIC DNA]</scope>
    <source>
        <strain evidence="3 5">T4.6</strain>
    </source>
</reference>
<dbReference type="InterPro" id="IPR011335">
    <property type="entry name" value="Restrct_endonuc-II-like"/>
</dbReference>
<dbReference type="EC" id="3.1.21.-" evidence="3"/>
<evidence type="ECO:0000313" key="4">
    <source>
        <dbReference type="Proteomes" id="UP000234237"/>
    </source>
</evidence>
<dbReference type="AlphaFoldDB" id="A0A2K9IY58"/>
<dbReference type="KEGG" id="vpn:A21D_01598"/>